<reference evidence="2" key="1">
    <citation type="submission" date="2020-11" db="EMBL/GenBank/DDBJ databases">
        <authorList>
            <person name="Whitehead M."/>
        </authorList>
    </citation>
    <scope>NUCLEOTIDE SEQUENCE</scope>
    <source>
        <strain evidence="2">EGII</strain>
    </source>
</reference>
<organism evidence="2 3">
    <name type="scientific">Ceratitis capitata</name>
    <name type="common">Mediterranean fruit fly</name>
    <name type="synonym">Tephritis capitata</name>
    <dbReference type="NCBI Taxonomy" id="7213"/>
    <lineage>
        <taxon>Eukaryota</taxon>
        <taxon>Metazoa</taxon>
        <taxon>Ecdysozoa</taxon>
        <taxon>Arthropoda</taxon>
        <taxon>Hexapoda</taxon>
        <taxon>Insecta</taxon>
        <taxon>Pterygota</taxon>
        <taxon>Neoptera</taxon>
        <taxon>Endopterygota</taxon>
        <taxon>Diptera</taxon>
        <taxon>Brachycera</taxon>
        <taxon>Muscomorpha</taxon>
        <taxon>Tephritoidea</taxon>
        <taxon>Tephritidae</taxon>
        <taxon>Ceratitis</taxon>
        <taxon>Ceratitis</taxon>
    </lineage>
</organism>
<dbReference type="Proteomes" id="UP000606786">
    <property type="component" value="Unassembled WGS sequence"/>
</dbReference>
<name>A0A811U2G2_CERCA</name>
<comment type="caution">
    <text evidence="2">The sequence shown here is derived from an EMBL/GenBank/DDBJ whole genome shotgun (WGS) entry which is preliminary data.</text>
</comment>
<dbReference type="EMBL" id="CAJHJT010000001">
    <property type="protein sequence ID" value="CAD6992237.1"/>
    <property type="molecule type" value="Genomic_DNA"/>
</dbReference>
<evidence type="ECO:0000313" key="3">
    <source>
        <dbReference type="Proteomes" id="UP000606786"/>
    </source>
</evidence>
<feature type="region of interest" description="Disordered" evidence="1">
    <location>
        <begin position="95"/>
        <end position="124"/>
    </location>
</feature>
<sequence length="124" mass="13670">MANGKITLQLAHSAVWASATKCQAKVATRAQLKLLLLFSLYDRPGPTARGKKFALKYQKLQQQKLLLGHSFQLKPARPERGKRGGEAATAFALLQSQNDSQLPGRKRRLQLPPTKRALPGGNRT</sequence>
<evidence type="ECO:0000313" key="2">
    <source>
        <dbReference type="EMBL" id="CAD6992237.1"/>
    </source>
</evidence>
<dbReference type="AlphaFoldDB" id="A0A811U2G2"/>
<evidence type="ECO:0000256" key="1">
    <source>
        <dbReference type="SAM" id="MobiDB-lite"/>
    </source>
</evidence>
<gene>
    <name evidence="2" type="ORF">CCAP1982_LOCUS1107</name>
</gene>
<keyword evidence="3" id="KW-1185">Reference proteome</keyword>
<accession>A0A811U2G2</accession>
<proteinExistence type="predicted"/>
<protein>
    <submittedName>
        <fullName evidence="2">(Mediterranean fruit fly) hypothetical protein</fullName>
    </submittedName>
</protein>